<dbReference type="OrthoDB" id="605328at2759"/>
<dbReference type="PROSITE" id="PS50181">
    <property type="entry name" value="FBOX"/>
    <property type="match status" value="1"/>
</dbReference>
<dbReference type="InterPro" id="IPR036047">
    <property type="entry name" value="F-box-like_dom_sf"/>
</dbReference>
<reference evidence="2 3" key="1">
    <citation type="journal article" date="2018" name="Mol. Plant">
        <title>The genome of Artemisia annua provides insight into the evolution of Asteraceae family and artemisinin biosynthesis.</title>
        <authorList>
            <person name="Shen Q."/>
            <person name="Zhang L."/>
            <person name="Liao Z."/>
            <person name="Wang S."/>
            <person name="Yan T."/>
            <person name="Shi P."/>
            <person name="Liu M."/>
            <person name="Fu X."/>
            <person name="Pan Q."/>
            <person name="Wang Y."/>
            <person name="Lv Z."/>
            <person name="Lu X."/>
            <person name="Zhang F."/>
            <person name="Jiang W."/>
            <person name="Ma Y."/>
            <person name="Chen M."/>
            <person name="Hao X."/>
            <person name="Li L."/>
            <person name="Tang Y."/>
            <person name="Lv G."/>
            <person name="Zhou Y."/>
            <person name="Sun X."/>
            <person name="Brodelius P.E."/>
            <person name="Rose J.K.C."/>
            <person name="Tang K."/>
        </authorList>
    </citation>
    <scope>NUCLEOTIDE SEQUENCE [LARGE SCALE GENOMIC DNA]</scope>
    <source>
        <strain evidence="3">cv. Huhao1</strain>
        <tissue evidence="2">Leaf</tissue>
    </source>
</reference>
<keyword evidence="3" id="KW-1185">Reference proteome</keyword>
<dbReference type="Gene3D" id="1.20.1280.50">
    <property type="match status" value="1"/>
</dbReference>
<dbReference type="STRING" id="35608.A0A2U1LSW5"/>
<dbReference type="SMART" id="SM00256">
    <property type="entry name" value="FBOX"/>
    <property type="match status" value="1"/>
</dbReference>
<comment type="caution">
    <text evidence="2">The sequence shown here is derived from an EMBL/GenBank/DDBJ whole genome shotgun (WGS) entry which is preliminary data.</text>
</comment>
<dbReference type="PANTHER" id="PTHR35546:SF130">
    <property type="entry name" value="EXPRESSED PROTEIN"/>
    <property type="match status" value="1"/>
</dbReference>
<dbReference type="PANTHER" id="PTHR35546">
    <property type="entry name" value="F-BOX PROTEIN INTERACTION DOMAIN PROTEIN-RELATED"/>
    <property type="match status" value="1"/>
</dbReference>
<dbReference type="Proteomes" id="UP000245207">
    <property type="component" value="Unassembled WGS sequence"/>
</dbReference>
<dbReference type="InterPro" id="IPR006527">
    <property type="entry name" value="F-box-assoc_dom_typ1"/>
</dbReference>
<evidence type="ECO:0000313" key="2">
    <source>
        <dbReference type="EMBL" id="PWA52092.1"/>
    </source>
</evidence>
<sequence>MKTNIKQYRKAKKREVDDQEQCRRLTLSPAVLVPNDILTEIFLRLPVRSLIQFKCVSKQWQSLISDQPFTPPSNFIPPRGLFLQKISTNVTVSTPTKYDFVPFDSIKTPPLKKLVFHENVLNSDVIILHSSNGLMLCYSLHVSKEGEFNATYYVYNPTTRQVATLPTRQDCDRIQIRPCGVILIFDPLKSSHYRVAFVRSYDYSKNIYAVEIYSSETRIWKILYPILRDDDFETEFMCGVYWNGSIHWINKRGRILRLQIDGKASFYQFQTPVIIDQWNIKRHCYPLVESRDRLMFMGISSAVDMRFDVHEVDKGYSGWTLKYRVDLNQVMFRVLDPWHWHWRRWFFKTRPMASMHEYVCKVTKGKVYDAKYYVYNPTINEVVTLPIIKCCDLAQRRPLGMSLVFDPLKSGFFKVRFMIRKLGYGRCVEMPLVVRLRQSLCVGCIGMMRFIGLIRKALCTNHGYGLHRSMSVRLLANLFGPVHSIVSAPCNLQCTITHD</sequence>
<name>A0A2U1LSW5_ARTAN</name>
<feature type="domain" description="F-box" evidence="1">
    <location>
        <begin position="27"/>
        <end position="66"/>
    </location>
</feature>
<evidence type="ECO:0000259" key="1">
    <source>
        <dbReference type="PROSITE" id="PS50181"/>
    </source>
</evidence>
<dbReference type="InterPro" id="IPR001810">
    <property type="entry name" value="F-box_dom"/>
</dbReference>
<evidence type="ECO:0000313" key="3">
    <source>
        <dbReference type="Proteomes" id="UP000245207"/>
    </source>
</evidence>
<protein>
    <submittedName>
        <fullName evidence="2">F-box protein</fullName>
    </submittedName>
</protein>
<organism evidence="2 3">
    <name type="scientific">Artemisia annua</name>
    <name type="common">Sweet wormwood</name>
    <dbReference type="NCBI Taxonomy" id="35608"/>
    <lineage>
        <taxon>Eukaryota</taxon>
        <taxon>Viridiplantae</taxon>
        <taxon>Streptophyta</taxon>
        <taxon>Embryophyta</taxon>
        <taxon>Tracheophyta</taxon>
        <taxon>Spermatophyta</taxon>
        <taxon>Magnoliopsida</taxon>
        <taxon>eudicotyledons</taxon>
        <taxon>Gunneridae</taxon>
        <taxon>Pentapetalae</taxon>
        <taxon>asterids</taxon>
        <taxon>campanulids</taxon>
        <taxon>Asterales</taxon>
        <taxon>Asteraceae</taxon>
        <taxon>Asteroideae</taxon>
        <taxon>Anthemideae</taxon>
        <taxon>Artemisiinae</taxon>
        <taxon>Artemisia</taxon>
    </lineage>
</organism>
<proteinExistence type="predicted"/>
<accession>A0A2U1LSW5</accession>
<dbReference type="CDD" id="cd22157">
    <property type="entry name" value="F-box_AtFBW1-like"/>
    <property type="match status" value="1"/>
</dbReference>
<dbReference type="Pfam" id="PF00646">
    <property type="entry name" value="F-box"/>
    <property type="match status" value="1"/>
</dbReference>
<dbReference type="EMBL" id="PKPP01007917">
    <property type="protein sequence ID" value="PWA52092.1"/>
    <property type="molecule type" value="Genomic_DNA"/>
</dbReference>
<gene>
    <name evidence="2" type="ORF">CTI12_AA458020</name>
</gene>
<dbReference type="InterPro" id="IPR055290">
    <property type="entry name" value="At3g26010-like"/>
</dbReference>
<dbReference type="SUPFAM" id="SSF81383">
    <property type="entry name" value="F-box domain"/>
    <property type="match status" value="1"/>
</dbReference>
<dbReference type="AlphaFoldDB" id="A0A2U1LSW5"/>
<dbReference type="Pfam" id="PF07734">
    <property type="entry name" value="FBA_1"/>
    <property type="match status" value="1"/>
</dbReference>